<evidence type="ECO:0000256" key="4">
    <source>
        <dbReference type="ARBA" id="ARBA00022942"/>
    </source>
</evidence>
<gene>
    <name evidence="9" type="ORF">EWM64_g3800</name>
</gene>
<dbReference type="PANTHER" id="PTHR12225">
    <property type="entry name" value="ADHESION REGULATING MOLECULE 1 110 KDA CELL MEMBRANE GLYCOPROTEIN"/>
    <property type="match status" value="1"/>
</dbReference>
<comment type="caution">
    <text evidence="9">The sequence shown here is derived from an EMBL/GenBank/DDBJ whole genome shotgun (WGS) entry which is preliminary data.</text>
</comment>
<organism evidence="9 10">
    <name type="scientific">Hericium alpestre</name>
    <dbReference type="NCBI Taxonomy" id="135208"/>
    <lineage>
        <taxon>Eukaryota</taxon>
        <taxon>Fungi</taxon>
        <taxon>Dikarya</taxon>
        <taxon>Basidiomycota</taxon>
        <taxon>Agaricomycotina</taxon>
        <taxon>Agaricomycetes</taxon>
        <taxon>Russulales</taxon>
        <taxon>Hericiaceae</taxon>
        <taxon>Hericium</taxon>
    </lineage>
</organism>
<evidence type="ECO:0000256" key="5">
    <source>
        <dbReference type="ARBA" id="ARBA00023242"/>
    </source>
</evidence>
<keyword evidence="7" id="KW-0732">Signal</keyword>
<keyword evidence="4" id="KW-0647">Proteasome</keyword>
<evidence type="ECO:0000256" key="6">
    <source>
        <dbReference type="SAM" id="MobiDB-lite"/>
    </source>
</evidence>
<dbReference type="GO" id="GO:0008541">
    <property type="term" value="C:proteasome regulatory particle, lid subcomplex"/>
    <property type="evidence" value="ECO:0007669"/>
    <property type="project" value="TreeGrafter"/>
</dbReference>
<evidence type="ECO:0000256" key="7">
    <source>
        <dbReference type="SAM" id="SignalP"/>
    </source>
</evidence>
<evidence type="ECO:0000259" key="8">
    <source>
        <dbReference type="PROSITE" id="PS51917"/>
    </source>
</evidence>
<dbReference type="Pfam" id="PF04683">
    <property type="entry name" value="Rpn13_ADRM1_Pru"/>
    <property type="match status" value="1"/>
</dbReference>
<accession>A0A4Y9ZZ95</accession>
<dbReference type="AlphaFoldDB" id="A0A4Y9ZZ95"/>
<evidence type="ECO:0000313" key="9">
    <source>
        <dbReference type="EMBL" id="TFY80216.1"/>
    </source>
</evidence>
<keyword evidence="10" id="KW-1185">Reference proteome</keyword>
<dbReference type="GO" id="GO:0005737">
    <property type="term" value="C:cytoplasm"/>
    <property type="evidence" value="ECO:0007669"/>
    <property type="project" value="UniProtKB-SubCell"/>
</dbReference>
<dbReference type="STRING" id="135208.A0A4Y9ZZ95"/>
<dbReference type="GO" id="GO:0061133">
    <property type="term" value="F:endopeptidase activator activity"/>
    <property type="evidence" value="ECO:0007669"/>
    <property type="project" value="TreeGrafter"/>
</dbReference>
<dbReference type="OrthoDB" id="340431at2759"/>
<evidence type="ECO:0000256" key="3">
    <source>
        <dbReference type="ARBA" id="ARBA00022490"/>
    </source>
</evidence>
<comment type="subcellular location">
    <subcellularLocation>
        <location evidence="2">Cytoplasm</location>
    </subcellularLocation>
    <subcellularLocation>
        <location evidence="1">Nucleus</location>
    </subcellularLocation>
</comment>
<dbReference type="PROSITE" id="PS51917">
    <property type="entry name" value="PRU"/>
    <property type="match status" value="1"/>
</dbReference>
<dbReference type="GO" id="GO:0005634">
    <property type="term" value="C:nucleus"/>
    <property type="evidence" value="ECO:0007669"/>
    <property type="project" value="UniProtKB-SubCell"/>
</dbReference>
<evidence type="ECO:0000313" key="10">
    <source>
        <dbReference type="Proteomes" id="UP000298061"/>
    </source>
</evidence>
<proteinExistence type="predicted"/>
<feature type="signal peptide" evidence="7">
    <location>
        <begin position="1"/>
        <end position="15"/>
    </location>
</feature>
<evidence type="ECO:0000256" key="2">
    <source>
        <dbReference type="ARBA" id="ARBA00004496"/>
    </source>
</evidence>
<feature type="chain" id="PRO_5021430443" description="Pru domain-containing protein" evidence="7">
    <location>
        <begin position="16"/>
        <end position="152"/>
    </location>
</feature>
<dbReference type="PANTHER" id="PTHR12225:SF0">
    <property type="entry name" value="PROTEASOMAL UBIQUITIN RECEPTOR ADRM1"/>
    <property type="match status" value="1"/>
</dbReference>
<dbReference type="InterPro" id="IPR006773">
    <property type="entry name" value="Rpn13/ADRM1"/>
</dbReference>
<keyword evidence="3" id="KW-0963">Cytoplasm</keyword>
<dbReference type="InterPro" id="IPR038633">
    <property type="entry name" value="Rpn13/ADRM1_Pru_sf"/>
</dbReference>
<keyword evidence="5" id="KW-0539">Nucleus</keyword>
<dbReference type="Gene3D" id="2.30.29.70">
    <property type="entry name" value="Proteasomal ubiquitin receptor Rpn13/ADRM1"/>
    <property type="match status" value="1"/>
</dbReference>
<dbReference type="Proteomes" id="UP000298061">
    <property type="component" value="Unassembled WGS sequence"/>
</dbReference>
<feature type="domain" description="Pru" evidence="8">
    <location>
        <begin position="1"/>
        <end position="65"/>
    </location>
</feature>
<dbReference type="InterPro" id="IPR044868">
    <property type="entry name" value="Rpn13/ADRM1_Pru"/>
</dbReference>
<feature type="region of interest" description="Disordered" evidence="6">
    <location>
        <begin position="84"/>
        <end position="105"/>
    </location>
</feature>
<reference evidence="9 10" key="1">
    <citation type="submission" date="2019-02" db="EMBL/GenBank/DDBJ databases">
        <title>Genome sequencing of the rare red list fungi Hericium alpestre (H. flagellum).</title>
        <authorList>
            <person name="Buettner E."/>
            <person name="Kellner H."/>
        </authorList>
    </citation>
    <scope>NUCLEOTIDE SEQUENCE [LARGE SCALE GENOMIC DNA]</scope>
    <source>
        <strain evidence="9 10">DSM 108284</strain>
    </source>
</reference>
<protein>
    <recommendedName>
        <fullName evidence="8">Pru domain-containing protein</fullName>
    </recommendedName>
</protein>
<name>A0A4Y9ZZ95_9AGAM</name>
<evidence type="ECO:0000256" key="1">
    <source>
        <dbReference type="ARBA" id="ARBA00004123"/>
    </source>
</evidence>
<sequence length="152" mass="16695">MFMLLKDLILFPTDATFVRVPQAEGRVYVLKFSSSNQRHFFWLQNAVELRDEEFVHHINRLLEMPGYIPVWSVSSARQEAEAAAALQASTSQAAGPSAAAGQPTADQLTQLRDLVSQMAGGAETQEPELSLTDILTPAVLTPLLTRRTGCPQ</sequence>
<dbReference type="EMBL" id="SFCI01000373">
    <property type="protein sequence ID" value="TFY80216.1"/>
    <property type="molecule type" value="Genomic_DNA"/>
</dbReference>
<dbReference type="GO" id="GO:0070628">
    <property type="term" value="F:proteasome binding"/>
    <property type="evidence" value="ECO:0007669"/>
    <property type="project" value="TreeGrafter"/>
</dbReference>